<dbReference type="STRING" id="642492.Clole_2231"/>
<dbReference type="SUPFAM" id="SSF51556">
    <property type="entry name" value="Metallo-dependent hydrolases"/>
    <property type="match status" value="1"/>
</dbReference>
<evidence type="ECO:0000313" key="3">
    <source>
        <dbReference type="EMBL" id="ADZ83941.1"/>
    </source>
</evidence>
<dbReference type="InterPro" id="IPR006680">
    <property type="entry name" value="Amidohydro-rel"/>
</dbReference>
<keyword evidence="3" id="KW-0378">Hydrolase</keyword>
<dbReference type="KEGG" id="cle:Clole_2231"/>
<protein>
    <submittedName>
        <fullName evidence="3">Amidohydrolase 2</fullName>
    </submittedName>
</protein>
<organism evidence="3 4">
    <name type="scientific">Cellulosilyticum lentocellum (strain ATCC 49066 / DSM 5427 / NCIMB 11756 / RHM5)</name>
    <name type="common">Clostridium lentocellum</name>
    <dbReference type="NCBI Taxonomy" id="642492"/>
    <lineage>
        <taxon>Bacteria</taxon>
        <taxon>Bacillati</taxon>
        <taxon>Bacillota</taxon>
        <taxon>Clostridia</taxon>
        <taxon>Lachnospirales</taxon>
        <taxon>Cellulosilyticaceae</taxon>
        <taxon>Cellulosilyticum</taxon>
    </lineage>
</organism>
<dbReference type="Proteomes" id="UP000008467">
    <property type="component" value="Chromosome"/>
</dbReference>
<gene>
    <name evidence="3" type="ordered locus">Clole_2231</name>
</gene>
<dbReference type="Pfam" id="PF04909">
    <property type="entry name" value="Amidohydro_2"/>
    <property type="match status" value="1"/>
</dbReference>
<evidence type="ECO:0000256" key="1">
    <source>
        <dbReference type="ARBA" id="ARBA00023239"/>
    </source>
</evidence>
<name>F2JRM0_CELLD</name>
<keyword evidence="1" id="KW-0456">Lyase</keyword>
<accession>F2JRM0</accession>
<proteinExistence type="predicted"/>
<dbReference type="Gene3D" id="3.20.20.140">
    <property type="entry name" value="Metal-dependent hydrolases"/>
    <property type="match status" value="1"/>
</dbReference>
<dbReference type="RefSeq" id="WP_013657235.1">
    <property type="nucleotide sequence ID" value="NC_015275.1"/>
</dbReference>
<dbReference type="HOGENOM" id="CLU_044590_6_1_9"/>
<keyword evidence="4" id="KW-1185">Reference proteome</keyword>
<dbReference type="GO" id="GO:0016831">
    <property type="term" value="F:carboxy-lyase activity"/>
    <property type="evidence" value="ECO:0007669"/>
    <property type="project" value="InterPro"/>
</dbReference>
<dbReference type="PANTHER" id="PTHR21240:SF28">
    <property type="entry name" value="ISO-OROTATE DECARBOXYLASE (EUROFUNG)"/>
    <property type="match status" value="1"/>
</dbReference>
<dbReference type="GO" id="GO:0016787">
    <property type="term" value="F:hydrolase activity"/>
    <property type="evidence" value="ECO:0007669"/>
    <property type="project" value="UniProtKB-KW"/>
</dbReference>
<dbReference type="PANTHER" id="PTHR21240">
    <property type="entry name" value="2-AMINO-3-CARBOXYLMUCONATE-6-SEMIALDEHYDE DECARBOXYLASE"/>
    <property type="match status" value="1"/>
</dbReference>
<dbReference type="EMBL" id="CP002582">
    <property type="protein sequence ID" value="ADZ83941.1"/>
    <property type="molecule type" value="Genomic_DNA"/>
</dbReference>
<dbReference type="AlphaFoldDB" id="F2JRM0"/>
<dbReference type="GO" id="GO:0019748">
    <property type="term" value="P:secondary metabolic process"/>
    <property type="evidence" value="ECO:0007669"/>
    <property type="project" value="TreeGrafter"/>
</dbReference>
<reference evidence="3 4" key="1">
    <citation type="journal article" date="2011" name="J. Bacteriol.">
        <title>Complete genome sequence of the cellulose-degrading bacterium Cellulosilyticum lentocellum.</title>
        <authorList>
            <consortium name="US DOE Joint Genome Institute"/>
            <person name="Miller D.A."/>
            <person name="Suen G."/>
            <person name="Bruce D."/>
            <person name="Copeland A."/>
            <person name="Cheng J.F."/>
            <person name="Detter C."/>
            <person name="Goodwin L.A."/>
            <person name="Han C.S."/>
            <person name="Hauser L.J."/>
            <person name="Land M.L."/>
            <person name="Lapidus A."/>
            <person name="Lucas S."/>
            <person name="Meincke L."/>
            <person name="Pitluck S."/>
            <person name="Tapia R."/>
            <person name="Teshima H."/>
            <person name="Woyke T."/>
            <person name="Fox B.G."/>
            <person name="Angert E.R."/>
            <person name="Currie C.R."/>
        </authorList>
    </citation>
    <scope>NUCLEOTIDE SEQUENCE [LARGE SCALE GENOMIC DNA]</scope>
    <source>
        <strain evidence="4">ATCC 49066 / DSM 5427 / NCIMB 11756 / RHM5</strain>
    </source>
</reference>
<evidence type="ECO:0000313" key="4">
    <source>
        <dbReference type="Proteomes" id="UP000008467"/>
    </source>
</evidence>
<evidence type="ECO:0000259" key="2">
    <source>
        <dbReference type="Pfam" id="PF04909"/>
    </source>
</evidence>
<dbReference type="eggNOG" id="COG2159">
    <property type="taxonomic scope" value="Bacteria"/>
</dbReference>
<sequence>MRIDMHVHVTPPDIIKQYQKFGEKEPYFTLLSNSPQNRFVTAEEVLTHMQEAKIDHSVIFGFSFQDMGLCQYVNDYVMEVTRKYKDKLVGFAAVVPQHPHVEQEIERCYQGGLRGIGELFPAGQNFQIDDANQTAAMANCSKHYHMPIIVHTNEPIGHDYIGKTSTSLREIDAFIKHHPDQPIILAHWGGGIFIYEHMKEIKEKFKNVYYDTAAMIFLYEPAIYDTAKTMGILDKVLFGSDYPLVSPKRYDKGLKETTLTEQEQNAIYGGNAKRLLEVCGIRL</sequence>
<dbReference type="InterPro" id="IPR032466">
    <property type="entry name" value="Metal_Hydrolase"/>
</dbReference>
<dbReference type="GO" id="GO:0005737">
    <property type="term" value="C:cytoplasm"/>
    <property type="evidence" value="ECO:0007669"/>
    <property type="project" value="TreeGrafter"/>
</dbReference>
<dbReference type="InterPro" id="IPR032465">
    <property type="entry name" value="ACMSD"/>
</dbReference>
<feature type="domain" description="Amidohydrolase-related" evidence="2">
    <location>
        <begin position="3"/>
        <end position="276"/>
    </location>
</feature>